<dbReference type="EC" id="2.6.1.90" evidence="1"/>
<proteinExistence type="predicted"/>
<evidence type="ECO:0000313" key="1">
    <source>
        <dbReference type="EMBL" id="VVV01214.1"/>
    </source>
</evidence>
<keyword evidence="1" id="KW-0808">Transferase</keyword>
<evidence type="ECO:0000313" key="2">
    <source>
        <dbReference type="Proteomes" id="UP000356253"/>
    </source>
</evidence>
<organism evidence="1 2">
    <name type="scientific">Mesonia oceanica</name>
    <dbReference type="NCBI Taxonomy" id="2687242"/>
    <lineage>
        <taxon>Bacteria</taxon>
        <taxon>Pseudomonadati</taxon>
        <taxon>Bacteroidota</taxon>
        <taxon>Flavobacteriia</taxon>
        <taxon>Flavobacteriales</taxon>
        <taxon>Flavobacteriaceae</taxon>
        <taxon>Mesonia</taxon>
    </lineage>
</organism>
<protein>
    <submittedName>
        <fullName evidence="1">dTDP-3-amino-3,6-dideoxy-alpha-D-galactopyranose transaminase</fullName>
        <ecNumber evidence="1">2.6.1.90</ecNumber>
    </submittedName>
</protein>
<dbReference type="Proteomes" id="UP000356253">
    <property type="component" value="Unassembled WGS sequence"/>
</dbReference>
<comment type="caution">
    <text evidence="1">The sequence shown here is derived from an EMBL/GenBank/DDBJ whole genome shotgun (WGS) entry which is preliminary data.</text>
</comment>
<keyword evidence="2" id="KW-1185">Reference proteome</keyword>
<name>A0AC61Y9M1_9FLAO</name>
<keyword evidence="1" id="KW-0032">Aminotransferase</keyword>
<dbReference type="EMBL" id="CABVMM010000009">
    <property type="protein sequence ID" value="VVV01214.1"/>
    <property type="molecule type" value="Genomic_DNA"/>
</dbReference>
<sequence length="366" mass="40872">MITFLDLKKINQPYEKAFKESFQRFLDSGYYVLGNAVKEFEKAFAKYCGVNHCIGVGNGLDALTLILKAYIELGKLQEGDKVIVAANTYIATILAIKHAGLEPVLVEPDEETFNLDPLEVEEYLTTSVKAILVTHLYGQLSDMKSLQKIANENNLLLIADAAQAHGAEDKNGNKAGSLADATGFSFYPSKNLGALGDGGAVTTSDKDLAKVVSQLRNYGTSSKYINEYIGFNSRLDELQAYFLLDKLKDLDDANSNRKLVASRYLNEINNEKINLPYWDGSANHVFHLFVVQVENRKKFAEFLEKNEVGYLIHYPLPPHQQAAFSEFSKLSFLITEKIHQQVVSIPLSPVMEEDEVSRVIQVLNAY</sequence>
<reference evidence="1" key="1">
    <citation type="submission" date="2019-09" db="EMBL/GenBank/DDBJ databases">
        <authorList>
            <person name="Rodrigo-Torres L."/>
            <person name="Arahal R. D."/>
            <person name="Lucena T."/>
        </authorList>
    </citation>
    <scope>NUCLEOTIDE SEQUENCE</scope>
    <source>
        <strain evidence="1">ISS653</strain>
    </source>
</reference>
<gene>
    <name evidence="1" type="primary">fdtB</name>
    <name evidence="1" type="ORF">FVB9532_02499</name>
</gene>
<accession>A0AC61Y9M1</accession>